<keyword evidence="3" id="KW-1185">Reference proteome</keyword>
<keyword evidence="1" id="KW-0472">Membrane</keyword>
<evidence type="ECO:0000313" key="2">
    <source>
        <dbReference type="EMBL" id="KAL3856962.1"/>
    </source>
</evidence>
<comment type="caution">
    <text evidence="2">The sequence shown here is derived from an EMBL/GenBank/DDBJ whole genome shotgun (WGS) entry which is preliminary data.</text>
</comment>
<proteinExistence type="predicted"/>
<dbReference type="EMBL" id="JBJQND010000013">
    <property type="protein sequence ID" value="KAL3856962.1"/>
    <property type="molecule type" value="Genomic_DNA"/>
</dbReference>
<keyword evidence="1" id="KW-1133">Transmembrane helix</keyword>
<gene>
    <name evidence="2" type="ORF">ACJMK2_011668</name>
</gene>
<feature type="non-terminal residue" evidence="2">
    <location>
        <position position="1"/>
    </location>
</feature>
<evidence type="ECO:0000256" key="1">
    <source>
        <dbReference type="SAM" id="Phobius"/>
    </source>
</evidence>
<name>A0ABD3V5Q2_SINWO</name>
<evidence type="ECO:0000313" key="3">
    <source>
        <dbReference type="Proteomes" id="UP001634394"/>
    </source>
</evidence>
<sequence>GIPFHTLKTLTPKSQRQHRTVYVTDKNPTKMDLRIVYILGTIVLLLYVTEARPYLIDMPEAESEELAEEDEINQKLLDTKSAIAPNGIVKRRWVLCPYRAGTVLITLPCWKPG</sequence>
<reference evidence="2 3" key="1">
    <citation type="submission" date="2024-11" db="EMBL/GenBank/DDBJ databases">
        <title>Chromosome-level genome assembly of the freshwater bivalve Anodonta woodiana.</title>
        <authorList>
            <person name="Chen X."/>
        </authorList>
    </citation>
    <scope>NUCLEOTIDE SEQUENCE [LARGE SCALE GENOMIC DNA]</scope>
    <source>
        <strain evidence="2">MN2024</strain>
        <tissue evidence="2">Gills</tissue>
    </source>
</reference>
<dbReference type="AlphaFoldDB" id="A0ABD3V5Q2"/>
<accession>A0ABD3V5Q2</accession>
<feature type="transmembrane region" description="Helical" evidence="1">
    <location>
        <begin position="31"/>
        <end position="48"/>
    </location>
</feature>
<dbReference type="Proteomes" id="UP001634394">
    <property type="component" value="Unassembled WGS sequence"/>
</dbReference>
<protein>
    <submittedName>
        <fullName evidence="2">Uncharacterized protein</fullName>
    </submittedName>
</protein>
<keyword evidence="1" id="KW-0812">Transmembrane</keyword>
<organism evidence="2 3">
    <name type="scientific">Sinanodonta woodiana</name>
    <name type="common">Chinese pond mussel</name>
    <name type="synonym">Anodonta woodiana</name>
    <dbReference type="NCBI Taxonomy" id="1069815"/>
    <lineage>
        <taxon>Eukaryota</taxon>
        <taxon>Metazoa</taxon>
        <taxon>Spiralia</taxon>
        <taxon>Lophotrochozoa</taxon>
        <taxon>Mollusca</taxon>
        <taxon>Bivalvia</taxon>
        <taxon>Autobranchia</taxon>
        <taxon>Heteroconchia</taxon>
        <taxon>Palaeoheterodonta</taxon>
        <taxon>Unionida</taxon>
        <taxon>Unionoidea</taxon>
        <taxon>Unionidae</taxon>
        <taxon>Unioninae</taxon>
        <taxon>Sinanodonta</taxon>
    </lineage>
</organism>